<feature type="signal peptide" evidence="4">
    <location>
        <begin position="1"/>
        <end position="29"/>
    </location>
</feature>
<proteinExistence type="inferred from homology"/>
<dbReference type="PANTHER" id="PTHR30483:SF38">
    <property type="entry name" value="BLR7848 PROTEIN"/>
    <property type="match status" value="1"/>
</dbReference>
<organism evidence="6 7">
    <name type="scientific">Natronosporangium hydrolyticum</name>
    <dbReference type="NCBI Taxonomy" id="2811111"/>
    <lineage>
        <taxon>Bacteria</taxon>
        <taxon>Bacillati</taxon>
        <taxon>Actinomycetota</taxon>
        <taxon>Actinomycetes</taxon>
        <taxon>Micromonosporales</taxon>
        <taxon>Micromonosporaceae</taxon>
        <taxon>Natronosporangium</taxon>
    </lineage>
</organism>
<dbReference type="RefSeq" id="WP_239674707.1">
    <property type="nucleotide sequence ID" value="NZ_CP070499.1"/>
</dbReference>
<evidence type="ECO:0000256" key="1">
    <source>
        <dbReference type="ARBA" id="ARBA00010062"/>
    </source>
</evidence>
<accession>A0A895Y8M9</accession>
<evidence type="ECO:0000313" key="7">
    <source>
        <dbReference type="Proteomes" id="UP000662857"/>
    </source>
</evidence>
<feature type="domain" description="Leucine-binding protein" evidence="5">
    <location>
        <begin position="42"/>
        <end position="415"/>
    </location>
</feature>
<evidence type="ECO:0000256" key="4">
    <source>
        <dbReference type="SAM" id="SignalP"/>
    </source>
</evidence>
<reference evidence="6" key="1">
    <citation type="submission" date="2021-02" db="EMBL/GenBank/DDBJ databases">
        <title>Natrosporangium hydrolyticum gen. nov., sp. nov, a haloalkaliphilic actinobacterium from a soda solonchak soil.</title>
        <authorList>
            <person name="Sorokin D.Y."/>
            <person name="Khijniak T.V."/>
            <person name="Zakharycheva A.P."/>
            <person name="Boueva O.V."/>
            <person name="Ariskina E.V."/>
            <person name="Hahnke R.L."/>
            <person name="Bunk B."/>
            <person name="Sproer C."/>
            <person name="Schumann P."/>
            <person name="Evtushenko L.I."/>
            <person name="Kublanov I.V."/>
        </authorList>
    </citation>
    <scope>NUCLEOTIDE SEQUENCE</scope>
    <source>
        <strain evidence="6">DSM 106523</strain>
    </source>
</reference>
<sequence length="427" mass="44637">MRRSSKRRYGSTVAAAVGAVAMTLSVGCAAVTGGSGPERLLIGVDLELTGDGSELGEIYHNALTLRVEQINELGLLGDRELELDVRDNRSDSATAANNAADLAGDPEVMAIITGGCGPCAVAVAQAADQNEVPTIALAAPSGVIEPAEERRYAFKLGPNADHTSEAIVSELRAEEIDTIAVIAVDDEYGTDGLEEMTSAAERTGIDVVVNQRITGSDESMQSAAETVAAFVPESSAPPEGGFPPPDGLPEQGQPDQGQGDTDEVGAVVMWAYAPMAAEAAGHLRSAGYEGPLYLDAVAADELFLAGQSGVALAGATMVFTETLVIDEVIATSPVRAARKNWFSDYSSRYGTYNAFSSFAADAVQLVVEAVNRGPDEVDRVVLRNIIENLQMEGLTGTIRMSPAQHSGLLPQALATLVARGDRWRLSS</sequence>
<feature type="region of interest" description="Disordered" evidence="3">
    <location>
        <begin position="233"/>
        <end position="261"/>
    </location>
</feature>
<dbReference type="PANTHER" id="PTHR30483">
    <property type="entry name" value="LEUCINE-SPECIFIC-BINDING PROTEIN"/>
    <property type="match status" value="1"/>
</dbReference>
<dbReference type="EMBL" id="CP070499">
    <property type="protein sequence ID" value="QSB12665.1"/>
    <property type="molecule type" value="Genomic_DNA"/>
</dbReference>
<dbReference type="InterPro" id="IPR051010">
    <property type="entry name" value="BCAA_transport"/>
</dbReference>
<protein>
    <submittedName>
        <fullName evidence="6">ABC transporter substrate-binding protein</fullName>
    </submittedName>
</protein>
<name>A0A895Y8M9_9ACTN</name>
<dbReference type="InterPro" id="IPR028082">
    <property type="entry name" value="Peripla_BP_I"/>
</dbReference>
<evidence type="ECO:0000259" key="5">
    <source>
        <dbReference type="Pfam" id="PF13458"/>
    </source>
</evidence>
<dbReference type="SUPFAM" id="SSF53822">
    <property type="entry name" value="Periplasmic binding protein-like I"/>
    <property type="match status" value="1"/>
</dbReference>
<evidence type="ECO:0000256" key="2">
    <source>
        <dbReference type="ARBA" id="ARBA00022729"/>
    </source>
</evidence>
<feature type="chain" id="PRO_5034820398" evidence="4">
    <location>
        <begin position="30"/>
        <end position="427"/>
    </location>
</feature>
<dbReference type="KEGG" id="nhy:JQS43_13235"/>
<keyword evidence="7" id="KW-1185">Reference proteome</keyword>
<dbReference type="InterPro" id="IPR028081">
    <property type="entry name" value="Leu-bd"/>
</dbReference>
<evidence type="ECO:0000256" key="3">
    <source>
        <dbReference type="SAM" id="MobiDB-lite"/>
    </source>
</evidence>
<dbReference type="PROSITE" id="PS51257">
    <property type="entry name" value="PROKAR_LIPOPROTEIN"/>
    <property type="match status" value="1"/>
</dbReference>
<gene>
    <name evidence="6" type="ORF">JQS43_13235</name>
</gene>
<comment type="similarity">
    <text evidence="1">Belongs to the leucine-binding protein family.</text>
</comment>
<dbReference type="Pfam" id="PF13458">
    <property type="entry name" value="Peripla_BP_6"/>
    <property type="match status" value="1"/>
</dbReference>
<dbReference type="Proteomes" id="UP000662857">
    <property type="component" value="Chromosome"/>
</dbReference>
<evidence type="ECO:0000313" key="6">
    <source>
        <dbReference type="EMBL" id="QSB12665.1"/>
    </source>
</evidence>
<feature type="compositionally biased region" description="Low complexity" evidence="3">
    <location>
        <begin position="248"/>
        <end position="259"/>
    </location>
</feature>
<keyword evidence="2 4" id="KW-0732">Signal</keyword>
<dbReference type="Gene3D" id="3.40.50.2300">
    <property type="match status" value="2"/>
</dbReference>
<dbReference type="AlphaFoldDB" id="A0A895Y8M9"/>